<dbReference type="Proteomes" id="UP001174694">
    <property type="component" value="Unassembled WGS sequence"/>
</dbReference>
<dbReference type="SUPFAM" id="SSF48225">
    <property type="entry name" value="Seven-hairpin glycosidases"/>
    <property type="match status" value="1"/>
</dbReference>
<comment type="pathway">
    <text evidence="2">Protein modification; protein glycosylation.</text>
</comment>
<gene>
    <name evidence="12" type="ORF">NKR23_g4882</name>
</gene>
<dbReference type="AlphaFoldDB" id="A0AA38RU32"/>
<proteinExistence type="inferred from homology"/>
<feature type="compositionally biased region" description="Basic and acidic residues" evidence="11">
    <location>
        <begin position="48"/>
        <end position="68"/>
    </location>
</feature>
<comment type="similarity">
    <text evidence="3 9">Belongs to the glycosyl hydrolase 47 family.</text>
</comment>
<dbReference type="GO" id="GO:0016020">
    <property type="term" value="C:membrane"/>
    <property type="evidence" value="ECO:0007669"/>
    <property type="project" value="InterPro"/>
</dbReference>
<dbReference type="GO" id="GO:0004571">
    <property type="term" value="F:mannosyl-oligosaccharide 1,2-alpha-mannosidase activity"/>
    <property type="evidence" value="ECO:0007669"/>
    <property type="project" value="InterPro"/>
</dbReference>
<dbReference type="EMBL" id="JANBVO010000012">
    <property type="protein sequence ID" value="KAJ9148523.1"/>
    <property type="molecule type" value="Genomic_DNA"/>
</dbReference>
<evidence type="ECO:0000256" key="2">
    <source>
        <dbReference type="ARBA" id="ARBA00004922"/>
    </source>
</evidence>
<keyword evidence="4 9" id="KW-0378">Hydrolase</keyword>
<feature type="active site" evidence="6">
    <location>
        <position position="594"/>
    </location>
</feature>
<accession>A0AA38RU32</accession>
<keyword evidence="7" id="KW-0106">Calcium</keyword>
<evidence type="ECO:0000313" key="12">
    <source>
        <dbReference type="EMBL" id="KAJ9148523.1"/>
    </source>
</evidence>
<keyword evidence="10" id="KW-0175">Coiled coil</keyword>
<organism evidence="12 13">
    <name type="scientific">Pleurostoma richardsiae</name>
    <dbReference type="NCBI Taxonomy" id="41990"/>
    <lineage>
        <taxon>Eukaryota</taxon>
        <taxon>Fungi</taxon>
        <taxon>Dikarya</taxon>
        <taxon>Ascomycota</taxon>
        <taxon>Pezizomycotina</taxon>
        <taxon>Sordariomycetes</taxon>
        <taxon>Sordariomycetidae</taxon>
        <taxon>Calosphaeriales</taxon>
        <taxon>Pleurostomataceae</taxon>
        <taxon>Pleurostoma</taxon>
    </lineage>
</organism>
<evidence type="ECO:0000313" key="13">
    <source>
        <dbReference type="Proteomes" id="UP001174694"/>
    </source>
</evidence>
<evidence type="ECO:0000256" key="3">
    <source>
        <dbReference type="ARBA" id="ARBA00007658"/>
    </source>
</evidence>
<dbReference type="GO" id="GO:0005783">
    <property type="term" value="C:endoplasmic reticulum"/>
    <property type="evidence" value="ECO:0007669"/>
    <property type="project" value="TreeGrafter"/>
</dbReference>
<sequence>MFRIRRYRLFVICAAVVVFLLYRAGHNSAWDDGGGASLHDTSLIPPDARPKHDYQPPEKEKSRPRPADYEDEPAGRLAHPPPGEQTVVKIPDLKTSLEVKGSFGLPTPTLPQIRTTSVAAAPKKVEVLETSSYLPAPTKAAVAGEIPDRDPAKLDDVVGIDGQNEHVLHIQKPPGKHEEEPIPVASPSIIHWKRVPEHFPVDSIIPLPTGEPKTIPTVQYKFQEESAVAKEQRENRLAQVKLEMGRAWSGYKQYAWGHDEVKPVTKAFNDPFCGWAATLVDSMDTLWIMGMREEFDDAYAAVRNIDFTTTPYRSEIPVFETIIRYLGGLLAAYDVSGGDEGKYPLLLGKAVELAEILMGVFDTPNRMPVLYYNWKPAFASQPQRASTSVSVAELGSMSMEFTRLAQLTGENKYYDAIARITDAFEEWQNRPNGTALPGIFPQQIDASGCNRTATAARNAAREKAKAQAAADLVEPQGYTPASPGDDNKSGMPKLQRKPDIEFSVKPGSSPDEPGTGEIKKIARRDGASSAVDEAKDKAAGLASNSVPENVPPPTKHNHGPLSKTGQPIDWDCIPQNLTSGAYGLDSYSMGGSQDSAYEYFPKQYLLLGGLEPKYRAMHEKTIEAVKKYLLYRPMIQDETRNLLFSARVFSRDGTDQSLTADFEITHLTCFLGGMFGLGGKIFNRPEDVDIGARLADGCAWAYETMPWGVMPEYSAITPCKNVNDCPFNETWWHDRLDPNSEWRITQMKQYELRVEDWKVDRQKALRNEAERQLALEQVQKSRPQNITTEEEEELAQTTLLETEVPASDPTVPITEDLKDRDSLNKRDIDFTSTAAEMEEEVELAVARQNLDDEQIERKVKALEEELALNSANVGHDSSSRNSADQILMGGKNFLPPEPVRPTTHEEYVANQIKNAHLLPGFTSIHDPRYILRPEAIESVWYMYRITGDPEWQEKGWRMFQAVVKATRTEVAHSAVDNVARPELAPEPLDNMESFWTAETLKYFYLLFAEPDVISLDEWVLNTEAHPFRRPR</sequence>
<dbReference type="InterPro" id="IPR036026">
    <property type="entry name" value="Seven-hairpin_glycosidases"/>
</dbReference>
<evidence type="ECO:0000256" key="1">
    <source>
        <dbReference type="ARBA" id="ARBA00001913"/>
    </source>
</evidence>
<dbReference type="Pfam" id="PF01532">
    <property type="entry name" value="Glyco_hydro_47"/>
    <property type="match status" value="1"/>
</dbReference>
<dbReference type="EC" id="3.2.1.-" evidence="9"/>
<protein>
    <recommendedName>
        <fullName evidence="9">alpha-1,2-Mannosidase</fullName>
        <ecNumber evidence="9">3.2.1.-</ecNumber>
    </recommendedName>
</protein>
<dbReference type="InterPro" id="IPR050749">
    <property type="entry name" value="Glycosyl_Hydrolase_47"/>
</dbReference>
<evidence type="ECO:0000256" key="8">
    <source>
        <dbReference type="PIRSR" id="PIRSR601382-3"/>
    </source>
</evidence>
<feature type="compositionally biased region" description="Basic and acidic residues" evidence="11">
    <location>
        <begin position="517"/>
        <end position="538"/>
    </location>
</feature>
<feature type="coiled-coil region" evidence="10">
    <location>
        <begin position="747"/>
        <end position="779"/>
    </location>
</feature>
<dbReference type="GO" id="GO:0005509">
    <property type="term" value="F:calcium ion binding"/>
    <property type="evidence" value="ECO:0007669"/>
    <property type="project" value="InterPro"/>
</dbReference>
<evidence type="ECO:0000256" key="10">
    <source>
        <dbReference type="SAM" id="Coils"/>
    </source>
</evidence>
<feature type="coiled-coil region" evidence="10">
    <location>
        <begin position="845"/>
        <end position="872"/>
    </location>
</feature>
<evidence type="ECO:0000256" key="6">
    <source>
        <dbReference type="PIRSR" id="PIRSR601382-1"/>
    </source>
</evidence>
<feature type="binding site" evidence="7">
    <location>
        <position position="1022"/>
    </location>
    <ligand>
        <name>Ca(2+)</name>
        <dbReference type="ChEBI" id="CHEBI:29108"/>
    </ligand>
</feature>
<dbReference type="PANTHER" id="PTHR11742:SF103">
    <property type="entry name" value="ENDOPLASMIC RETICULUM MANNOSIDASE MNL2-RELATED"/>
    <property type="match status" value="1"/>
</dbReference>
<comment type="caution">
    <text evidence="12">The sequence shown here is derived from an EMBL/GenBank/DDBJ whole genome shotgun (WGS) entry which is preliminary data.</text>
</comment>
<evidence type="ECO:0000256" key="4">
    <source>
        <dbReference type="ARBA" id="ARBA00022801"/>
    </source>
</evidence>
<keyword evidence="9" id="KW-0326">Glycosidase</keyword>
<keyword evidence="5 8" id="KW-1015">Disulfide bond</keyword>
<evidence type="ECO:0000256" key="11">
    <source>
        <dbReference type="SAM" id="MobiDB-lite"/>
    </source>
</evidence>
<dbReference type="PRINTS" id="PR00747">
    <property type="entry name" value="GLYHDRLASE47"/>
</dbReference>
<dbReference type="GO" id="GO:0005975">
    <property type="term" value="P:carbohydrate metabolic process"/>
    <property type="evidence" value="ECO:0007669"/>
    <property type="project" value="InterPro"/>
</dbReference>
<dbReference type="InterPro" id="IPR001382">
    <property type="entry name" value="Glyco_hydro_47"/>
</dbReference>
<evidence type="ECO:0000256" key="7">
    <source>
        <dbReference type="PIRSR" id="PIRSR601382-2"/>
    </source>
</evidence>
<reference evidence="12" key="1">
    <citation type="submission" date="2022-07" db="EMBL/GenBank/DDBJ databases">
        <title>Fungi with potential for degradation of polypropylene.</title>
        <authorList>
            <person name="Gostincar C."/>
        </authorList>
    </citation>
    <scope>NUCLEOTIDE SEQUENCE</scope>
    <source>
        <strain evidence="12">EXF-13308</strain>
    </source>
</reference>
<feature type="active site" description="Proton donor" evidence="6">
    <location>
        <position position="712"/>
    </location>
</feature>
<keyword evidence="13" id="KW-1185">Reference proteome</keyword>
<evidence type="ECO:0000256" key="5">
    <source>
        <dbReference type="ARBA" id="ARBA00023157"/>
    </source>
</evidence>
<feature type="region of interest" description="Disordered" evidence="11">
    <location>
        <begin position="40"/>
        <end position="87"/>
    </location>
</feature>
<dbReference type="PANTHER" id="PTHR11742">
    <property type="entry name" value="MANNOSYL-OLIGOSACCHARIDE ALPHA-1,2-MANNOSIDASE-RELATED"/>
    <property type="match status" value="1"/>
</dbReference>
<feature type="disulfide bond" evidence="8">
    <location>
        <begin position="669"/>
        <end position="698"/>
    </location>
</feature>
<evidence type="ECO:0000256" key="9">
    <source>
        <dbReference type="RuleBase" id="RU361193"/>
    </source>
</evidence>
<keyword evidence="7" id="KW-0479">Metal-binding</keyword>
<feature type="active site" evidence="6">
    <location>
        <position position="934"/>
    </location>
</feature>
<feature type="region of interest" description="Disordered" evidence="11">
    <location>
        <begin position="466"/>
        <end position="566"/>
    </location>
</feature>
<dbReference type="Gene3D" id="1.50.10.10">
    <property type="match status" value="3"/>
</dbReference>
<name>A0AA38RU32_9PEZI</name>
<comment type="cofactor">
    <cofactor evidence="1 7">
        <name>Ca(2+)</name>
        <dbReference type="ChEBI" id="CHEBI:29108"/>
    </cofactor>
</comment>
<dbReference type="InterPro" id="IPR012341">
    <property type="entry name" value="6hp_glycosidase-like_sf"/>
</dbReference>
<feature type="active site" description="Proton donor" evidence="6">
    <location>
        <position position="320"/>
    </location>
</feature>
<dbReference type="GO" id="GO:0036503">
    <property type="term" value="P:ERAD pathway"/>
    <property type="evidence" value="ECO:0007669"/>
    <property type="project" value="UniProtKB-ARBA"/>
</dbReference>